<protein>
    <submittedName>
        <fullName evidence="1">Uncharacterized protein</fullName>
    </submittedName>
</protein>
<dbReference type="RefSeq" id="WP_046573492.1">
    <property type="nucleotide sequence ID" value="NZ_CP010429.1"/>
</dbReference>
<organism evidence="1 2">
    <name type="scientific">Spirosoma radiotolerans</name>
    <dbReference type="NCBI Taxonomy" id="1379870"/>
    <lineage>
        <taxon>Bacteria</taxon>
        <taxon>Pseudomonadati</taxon>
        <taxon>Bacteroidota</taxon>
        <taxon>Cytophagia</taxon>
        <taxon>Cytophagales</taxon>
        <taxon>Cytophagaceae</taxon>
        <taxon>Spirosoma</taxon>
    </lineage>
</organism>
<dbReference type="EMBL" id="CP010429">
    <property type="protein sequence ID" value="AKD55011.1"/>
    <property type="molecule type" value="Genomic_DNA"/>
</dbReference>
<dbReference type="AlphaFoldDB" id="A0A0E3V709"/>
<keyword evidence="2" id="KW-1185">Reference proteome</keyword>
<dbReference type="PATRIC" id="fig|1379870.5.peg.1951"/>
<proteinExistence type="predicted"/>
<dbReference type="Proteomes" id="UP000033054">
    <property type="component" value="Chromosome"/>
</dbReference>
<name>A0A0E3V709_9BACT</name>
<evidence type="ECO:0000313" key="2">
    <source>
        <dbReference type="Proteomes" id="UP000033054"/>
    </source>
</evidence>
<dbReference type="HOGENOM" id="CLU_2920473_0_0_10"/>
<reference evidence="1 2" key="1">
    <citation type="journal article" date="2014" name="Curr. Microbiol.">
        <title>Spirosoma radiotolerans sp. nov., a gamma-radiation-resistant bacterium isolated from gamma ray-irradiated soil.</title>
        <authorList>
            <person name="Lee J.J."/>
            <person name="Srinivasan S."/>
            <person name="Lim S."/>
            <person name="Joe M."/>
            <person name="Im S."/>
            <person name="Bae S.I."/>
            <person name="Park K.R."/>
            <person name="Han J.H."/>
            <person name="Park S.H."/>
            <person name="Joo B.M."/>
            <person name="Park S.J."/>
            <person name="Kim M.K."/>
        </authorList>
    </citation>
    <scope>NUCLEOTIDE SEQUENCE [LARGE SCALE GENOMIC DNA]</scope>
    <source>
        <strain evidence="1 2">DG5A</strain>
    </source>
</reference>
<accession>A0A0E3V709</accession>
<dbReference type="OrthoDB" id="965387at2"/>
<gene>
    <name evidence="1" type="ORF">SD10_08950</name>
</gene>
<dbReference type="KEGG" id="srd:SD10_08950"/>
<evidence type="ECO:0000313" key="1">
    <source>
        <dbReference type="EMBL" id="AKD55011.1"/>
    </source>
</evidence>
<sequence length="61" mass="7038">MNAEIIPQSRVRVAVHRRGFHVRNFTGTVIGWTSSGLIKVMEDKKDKARCYSSEHVKLIRQ</sequence>